<dbReference type="FunFam" id="3.40.640.10:FF:000080">
    <property type="entry name" value="Aminotransferase, putative"/>
    <property type="match status" value="1"/>
</dbReference>
<gene>
    <name evidence="2" type="ORF">Purlil1_7441</name>
    <name evidence="3" type="ORF">VFPBJ_10264</name>
    <name evidence="4" type="ORF">VFPFJ_08884</name>
</gene>
<dbReference type="OMA" id="DFLQWPV"/>
<keyword evidence="6" id="KW-1185">Reference proteome</keyword>
<protein>
    <submittedName>
        <fullName evidence="4">Aminotransferase</fullName>
    </submittedName>
</protein>
<name>A0A179H0S1_PURLI</name>
<dbReference type="EMBL" id="LSBI01000008">
    <property type="protein sequence ID" value="OAQ83081.1"/>
    <property type="molecule type" value="Genomic_DNA"/>
</dbReference>
<evidence type="ECO:0000313" key="3">
    <source>
        <dbReference type="EMBL" id="OAQ74969.1"/>
    </source>
</evidence>
<dbReference type="Proteomes" id="UP000078340">
    <property type="component" value="Unassembled WGS sequence"/>
</dbReference>
<dbReference type="SUPFAM" id="SSF53383">
    <property type="entry name" value="PLP-dependent transferases"/>
    <property type="match status" value="1"/>
</dbReference>
<dbReference type="PANTHER" id="PTHR42858">
    <property type="entry name" value="AMINOTRANSFERASE"/>
    <property type="match status" value="1"/>
</dbReference>
<proteinExistence type="predicted"/>
<dbReference type="InterPro" id="IPR004839">
    <property type="entry name" value="Aminotransferase_I/II_large"/>
</dbReference>
<evidence type="ECO:0000259" key="1">
    <source>
        <dbReference type="Pfam" id="PF00155"/>
    </source>
</evidence>
<dbReference type="Proteomes" id="UP000078240">
    <property type="component" value="Unassembled WGS sequence"/>
</dbReference>
<dbReference type="OrthoDB" id="7042322at2759"/>
<keyword evidence="4" id="KW-0808">Transferase</keyword>
<reference evidence="2" key="2">
    <citation type="submission" date="2023-11" db="EMBL/GenBank/DDBJ databases">
        <authorList>
            <person name="Beijen E."/>
            <person name="Ohm R.A."/>
        </authorList>
    </citation>
    <scope>NUCLEOTIDE SEQUENCE</scope>
    <source>
        <strain evidence="2">CBS 150709</strain>
    </source>
</reference>
<dbReference type="PROSITE" id="PS51257">
    <property type="entry name" value="PROKAR_LIPOPROTEIN"/>
    <property type="match status" value="1"/>
</dbReference>
<comment type="caution">
    <text evidence="4">The sequence shown here is derived from an EMBL/GenBank/DDBJ whole genome shotgun (WGS) entry which is preliminary data.</text>
</comment>
<dbReference type="Gene3D" id="3.40.640.10">
    <property type="entry name" value="Type I PLP-dependent aspartate aminotransferase-like (Major domain)"/>
    <property type="match status" value="1"/>
</dbReference>
<dbReference type="Pfam" id="PF00155">
    <property type="entry name" value="Aminotran_1_2"/>
    <property type="match status" value="1"/>
</dbReference>
<dbReference type="InterPro" id="IPR015421">
    <property type="entry name" value="PyrdxlP-dep_Trfase_major"/>
</dbReference>
<dbReference type="CDD" id="cd00609">
    <property type="entry name" value="AAT_like"/>
    <property type="match status" value="1"/>
</dbReference>
<evidence type="ECO:0000313" key="4">
    <source>
        <dbReference type="EMBL" id="OAQ83081.1"/>
    </source>
</evidence>
<reference evidence="4 5" key="1">
    <citation type="submission" date="2016-02" db="EMBL/GenBank/DDBJ databases">
        <title>Biosynthesis of antibiotic leucinostatins and their inhibition on Phytophthora in bio-control Purpureocillium lilacinum.</title>
        <authorList>
            <person name="Wang G."/>
            <person name="Liu Z."/>
            <person name="Lin R."/>
            <person name="Li E."/>
            <person name="Mao Z."/>
            <person name="Ling J."/>
            <person name="Yin W."/>
            <person name="Xie B."/>
        </authorList>
    </citation>
    <scope>NUCLEOTIDE SEQUENCE [LARGE SCALE GENOMIC DNA]</scope>
    <source>
        <strain evidence="3">PLBJ-1</strain>
        <strain evidence="4">PLFJ-1</strain>
    </source>
</reference>
<dbReference type="STRING" id="33203.A0A179H0S1"/>
<organism evidence="4 5">
    <name type="scientific">Purpureocillium lilacinum</name>
    <name type="common">Paecilomyces lilacinus</name>
    <dbReference type="NCBI Taxonomy" id="33203"/>
    <lineage>
        <taxon>Eukaryota</taxon>
        <taxon>Fungi</taxon>
        <taxon>Dikarya</taxon>
        <taxon>Ascomycota</taxon>
        <taxon>Pezizomycotina</taxon>
        <taxon>Sordariomycetes</taxon>
        <taxon>Hypocreomycetidae</taxon>
        <taxon>Hypocreales</taxon>
        <taxon>Ophiocordycipitaceae</taxon>
        <taxon>Purpureocillium</taxon>
    </lineage>
</organism>
<evidence type="ECO:0000313" key="2">
    <source>
        <dbReference type="EMBL" id="KAK4088248.1"/>
    </source>
</evidence>
<sequence>MPRPEKPVNLMRGWPSPDVLPASLLAAACQRVLSDMAEYTPILQYGADPGYEPLREGLAQWLGRHYRVQPDPRRLCITGGASQSLACILQSFTDPSYTRAVWVIAPCYYLACGIFADSGLNGKLRASPEDDEGVDLEVLERMMQQVDDEAGSRPAAQTLKEPGPHRKLYRHVIYTVPTCANPSGKTMTLRRREVLVKLARKRDALIVCDDVYDFLQWPLEGDPTPERPPELRLPRLCDIDLAMGPAANDPQGFGHAVSNGSFSKISGPGVRTGWVEASPAFVTGLSKTASTMSGGAPSQLCAGILSDMVRTGELEKHIETRVRPSLQRRHRLMMDAIREFLVPLGVQTRQSSLAGSQVYGGYFVWLTLPPGHPLPTTAVAEIAMDEENLVIGYGNMFEVLGDEDSARFDADIRLCFAWESEESLVEGVQRLARLLKRMRDNRELYQPRVGGAQAPGVDTFK</sequence>
<dbReference type="Proteomes" id="UP001287286">
    <property type="component" value="Unassembled WGS sequence"/>
</dbReference>
<keyword evidence="4" id="KW-0032">Aminotransferase</keyword>
<accession>A0A179H0S1</accession>
<dbReference type="Gene3D" id="3.90.1150.10">
    <property type="entry name" value="Aspartate Aminotransferase, domain 1"/>
    <property type="match status" value="1"/>
</dbReference>
<evidence type="ECO:0000313" key="5">
    <source>
        <dbReference type="Proteomes" id="UP000078340"/>
    </source>
</evidence>
<dbReference type="EMBL" id="LSBH01000009">
    <property type="protein sequence ID" value="OAQ74969.1"/>
    <property type="molecule type" value="Genomic_DNA"/>
</dbReference>
<dbReference type="EMBL" id="JAWRVI010000026">
    <property type="protein sequence ID" value="KAK4088248.1"/>
    <property type="molecule type" value="Genomic_DNA"/>
</dbReference>
<dbReference type="GO" id="GO:0030170">
    <property type="term" value="F:pyridoxal phosphate binding"/>
    <property type="evidence" value="ECO:0007669"/>
    <property type="project" value="InterPro"/>
</dbReference>
<dbReference type="AlphaFoldDB" id="A0A179H0S1"/>
<dbReference type="RefSeq" id="XP_018175709.1">
    <property type="nucleotide sequence ID" value="XM_018325957.1"/>
</dbReference>
<reference evidence="2 6" key="3">
    <citation type="journal article" date="2024" name="Microbiol. Resour. Announc.">
        <title>Genome annotations for the ascomycete fungi Trichoderma harzianum, Trichoderma aggressivum, and Purpureocillium lilacinum.</title>
        <authorList>
            <person name="Beijen E.P.W."/>
            <person name="Ohm R.A."/>
        </authorList>
    </citation>
    <scope>NUCLEOTIDE SEQUENCE [LARGE SCALE GENOMIC DNA]</scope>
    <source>
        <strain evidence="2 6">CBS 150709</strain>
    </source>
</reference>
<dbReference type="KEGG" id="plj:28891006"/>
<evidence type="ECO:0000313" key="6">
    <source>
        <dbReference type="Proteomes" id="UP001287286"/>
    </source>
</evidence>
<dbReference type="GeneID" id="28891006"/>
<dbReference type="InterPro" id="IPR015424">
    <property type="entry name" value="PyrdxlP-dep_Trfase"/>
</dbReference>
<dbReference type="InterPro" id="IPR015422">
    <property type="entry name" value="PyrdxlP-dep_Trfase_small"/>
</dbReference>
<dbReference type="GO" id="GO:0047536">
    <property type="term" value="F:2-aminoadipate transaminase activity"/>
    <property type="evidence" value="ECO:0007669"/>
    <property type="project" value="TreeGrafter"/>
</dbReference>
<dbReference type="PANTHER" id="PTHR42858:SF1">
    <property type="entry name" value="LD15494P"/>
    <property type="match status" value="1"/>
</dbReference>
<feature type="domain" description="Aminotransferase class I/classII large" evidence="1">
    <location>
        <begin position="36"/>
        <end position="431"/>
    </location>
</feature>